<comment type="caution">
    <text evidence="1">The sequence shown here is derived from an EMBL/GenBank/DDBJ whole genome shotgun (WGS) entry which is preliminary data.</text>
</comment>
<name>A0ACC1RSY5_9HYPO</name>
<gene>
    <name evidence="1" type="ORF">NM208_g11506</name>
</gene>
<evidence type="ECO:0000313" key="2">
    <source>
        <dbReference type="Proteomes" id="UP001148629"/>
    </source>
</evidence>
<dbReference type="EMBL" id="JANRMS010001857">
    <property type="protein sequence ID" value="KAJ3525739.1"/>
    <property type="molecule type" value="Genomic_DNA"/>
</dbReference>
<evidence type="ECO:0000313" key="1">
    <source>
        <dbReference type="EMBL" id="KAJ3525739.1"/>
    </source>
</evidence>
<dbReference type="Proteomes" id="UP001148629">
    <property type="component" value="Unassembled WGS sequence"/>
</dbReference>
<reference evidence="1" key="1">
    <citation type="submission" date="2022-08" db="EMBL/GenBank/DDBJ databases">
        <title>Genome Sequence of Fusarium decemcellulare.</title>
        <authorList>
            <person name="Buettner E."/>
        </authorList>
    </citation>
    <scope>NUCLEOTIDE SEQUENCE</scope>
    <source>
        <strain evidence="1">Babe19</strain>
    </source>
</reference>
<sequence>MMFYGKCRSETVVKFKHDPEVTIGVAVRRLMLILSRSRSDDEVVSGSCPGALQRKQESLTPEVLGDSLALWRSNCQINLSVALQTRRGALADARAEEGKPVEARQGTIRNSVLERWIVSEIDPLELALRGSCSGRWLFALSTRGQPIPSLGGLGLGLFWALGLGSGVMSRPEMDEPCRWPGNLFRQGSKVGVQLLVTLNFVQTQPNTLSSSSFVSSINNKSCLSFPLLHPLTLTIFVLDFVLFHLASSCLSRIDHQVPLERRYTTAWLALATTQLKATATRDSQTACYCYRPPILDESSLSSTIIFSFVAWCLQIGVLNAKDAKVTGKNGWTFGVCFLSVPAWIFLIMTPRWARTRRFAQPHAMLAVDAAFTVIWLSAFATQASYNADGNCGKACGISKGIVGLGVLTTLLFAGTTFVSAYTLNYYNNHNILPGYDNRQIRSDNIDPDKAAFSMAPHDDEAYERVNMDDNEPQGNPYGTSYNSSTFNSTSRYGDANPYSAEDEDRYGSPPGRNNTLFDNDTEYHSGGAPPSMPANYAHQPGGYDDTPVQFPAGNYDRTH</sequence>
<proteinExistence type="predicted"/>
<keyword evidence="2" id="KW-1185">Reference proteome</keyword>
<accession>A0ACC1RSY5</accession>
<protein>
    <submittedName>
        <fullName evidence="1">Uncharacterized protein</fullName>
    </submittedName>
</protein>
<organism evidence="1 2">
    <name type="scientific">Fusarium decemcellulare</name>
    <dbReference type="NCBI Taxonomy" id="57161"/>
    <lineage>
        <taxon>Eukaryota</taxon>
        <taxon>Fungi</taxon>
        <taxon>Dikarya</taxon>
        <taxon>Ascomycota</taxon>
        <taxon>Pezizomycotina</taxon>
        <taxon>Sordariomycetes</taxon>
        <taxon>Hypocreomycetidae</taxon>
        <taxon>Hypocreales</taxon>
        <taxon>Nectriaceae</taxon>
        <taxon>Fusarium</taxon>
        <taxon>Fusarium decemcellulare species complex</taxon>
    </lineage>
</organism>